<dbReference type="PROSITE" id="PS51257">
    <property type="entry name" value="PROKAR_LIPOPROTEIN"/>
    <property type="match status" value="1"/>
</dbReference>
<evidence type="ECO:0000313" key="2">
    <source>
        <dbReference type="Proteomes" id="UP001500305"/>
    </source>
</evidence>
<proteinExistence type="predicted"/>
<dbReference type="SUPFAM" id="SSF109998">
    <property type="entry name" value="Triger factor/SurA peptide-binding domain-like"/>
    <property type="match status" value="1"/>
</dbReference>
<dbReference type="Proteomes" id="UP001500305">
    <property type="component" value="Unassembled WGS sequence"/>
</dbReference>
<keyword evidence="2" id="KW-1185">Reference proteome</keyword>
<protein>
    <submittedName>
        <fullName evidence="1">SurA N-terminal domain-containing protein</fullName>
    </submittedName>
</protein>
<evidence type="ECO:0000313" key="1">
    <source>
        <dbReference type="EMBL" id="GAA2259676.1"/>
    </source>
</evidence>
<name>A0ABN3EIL4_9ACTN</name>
<accession>A0ABN3EIL4</accession>
<dbReference type="Pfam" id="PF13624">
    <property type="entry name" value="SurA_N_3"/>
    <property type="match status" value="1"/>
</dbReference>
<organism evidence="1 2">
    <name type="scientific">Kitasatospora cystarginea</name>
    <dbReference type="NCBI Taxonomy" id="58350"/>
    <lineage>
        <taxon>Bacteria</taxon>
        <taxon>Bacillati</taxon>
        <taxon>Actinomycetota</taxon>
        <taxon>Actinomycetes</taxon>
        <taxon>Kitasatosporales</taxon>
        <taxon>Streptomycetaceae</taxon>
        <taxon>Kitasatospora</taxon>
    </lineage>
</organism>
<sequence length="214" mass="22566">MIRTNSVQRHTRTATGAIGVLIAAATLTACGSGPARQGAAAVVDGQRITIATVEAKVSALRDEVAAQGGGPRTERAGLTKRAVSDLVLNRVVDRALADRRLDVSAGEIAQARDSDAKLLGGEGELRRELLLKQGVADEDTDAFYRQQLGIHKLAAADGKDARTTEGDAIVRKALAEAGTELKVVVNPRYGAWDPRQVALVDAPTDWLPRRTAAS</sequence>
<dbReference type="RefSeq" id="WP_344638727.1">
    <property type="nucleotide sequence ID" value="NZ_BAAATR010000024.1"/>
</dbReference>
<comment type="caution">
    <text evidence="1">The sequence shown here is derived from an EMBL/GenBank/DDBJ whole genome shotgun (WGS) entry which is preliminary data.</text>
</comment>
<dbReference type="EMBL" id="BAAATR010000024">
    <property type="protein sequence ID" value="GAA2259676.1"/>
    <property type="molecule type" value="Genomic_DNA"/>
</dbReference>
<reference evidence="1 2" key="1">
    <citation type="journal article" date="2019" name="Int. J. Syst. Evol. Microbiol.">
        <title>The Global Catalogue of Microorganisms (GCM) 10K type strain sequencing project: providing services to taxonomists for standard genome sequencing and annotation.</title>
        <authorList>
            <consortium name="The Broad Institute Genomics Platform"/>
            <consortium name="The Broad Institute Genome Sequencing Center for Infectious Disease"/>
            <person name="Wu L."/>
            <person name="Ma J."/>
        </authorList>
    </citation>
    <scope>NUCLEOTIDE SEQUENCE [LARGE SCALE GENOMIC DNA]</scope>
    <source>
        <strain evidence="1 2">JCM 7356</strain>
    </source>
</reference>
<gene>
    <name evidence="1" type="ORF">GCM10010430_49700</name>
</gene>
<dbReference type="Gene3D" id="1.10.4030.10">
    <property type="entry name" value="Porin chaperone SurA, peptide-binding domain"/>
    <property type="match status" value="1"/>
</dbReference>
<dbReference type="InterPro" id="IPR027304">
    <property type="entry name" value="Trigger_fact/SurA_dom_sf"/>
</dbReference>